<gene>
    <name evidence="6" type="ORF">B0A89_02920</name>
</gene>
<dbReference type="GO" id="GO:1901911">
    <property type="term" value="P:adenosine 5'-(hexahydrogen pentaphosphate) catabolic process"/>
    <property type="evidence" value="ECO:0007669"/>
    <property type="project" value="TreeGrafter"/>
</dbReference>
<sequence>MSTLRRRIGRLMGARQPALQVAALCVNGDTGKVLMITSRGTGRWIIPKGWPMPGRSLAEAALQEAWEEAGVRANPGRRIGSYNYDKMQSGGFAIPVLVHVFLTRVESLAEDYPESGRRERRWVAPDEAAAMVAEGDLATLLRQLGPGPAAC</sequence>
<dbReference type="RefSeq" id="WP_085376848.1">
    <property type="nucleotide sequence ID" value="NZ_CP020612.1"/>
</dbReference>
<name>A0A1W6CVB7_9RHOB</name>
<dbReference type="STRING" id="1945662.B0A89_02920"/>
<dbReference type="PANTHER" id="PTHR12629:SF0">
    <property type="entry name" value="DIPHOSPHOINOSITOL-POLYPHOSPHATE DIPHOSPHATASE"/>
    <property type="match status" value="1"/>
</dbReference>
<evidence type="ECO:0000256" key="4">
    <source>
        <dbReference type="ARBA" id="ARBA00022842"/>
    </source>
</evidence>
<dbReference type="PANTHER" id="PTHR12629">
    <property type="entry name" value="DIPHOSPHOINOSITOL POLYPHOSPHATE PHOSPHOHYDROLASE"/>
    <property type="match status" value="1"/>
</dbReference>
<dbReference type="GO" id="GO:0034431">
    <property type="term" value="F:bis(5'-adenosyl)-hexaphosphatase activity"/>
    <property type="evidence" value="ECO:0007669"/>
    <property type="project" value="TreeGrafter"/>
</dbReference>
<dbReference type="InterPro" id="IPR047198">
    <property type="entry name" value="DDP-like_NUDIX"/>
</dbReference>
<comment type="cofactor">
    <cofactor evidence="1">
        <name>Mg(2+)</name>
        <dbReference type="ChEBI" id="CHEBI:18420"/>
    </cofactor>
</comment>
<dbReference type="GO" id="GO:0005737">
    <property type="term" value="C:cytoplasm"/>
    <property type="evidence" value="ECO:0007669"/>
    <property type="project" value="TreeGrafter"/>
</dbReference>
<keyword evidence="2" id="KW-0479">Metal-binding</keyword>
<keyword evidence="4" id="KW-0460">Magnesium</keyword>
<evidence type="ECO:0000256" key="2">
    <source>
        <dbReference type="ARBA" id="ARBA00022723"/>
    </source>
</evidence>
<dbReference type="GO" id="GO:0000298">
    <property type="term" value="F:endopolyphosphatase activity"/>
    <property type="evidence" value="ECO:0007669"/>
    <property type="project" value="TreeGrafter"/>
</dbReference>
<dbReference type="EMBL" id="CP020612">
    <property type="protein sequence ID" value="ARJ68739.1"/>
    <property type="molecule type" value="Genomic_DNA"/>
</dbReference>
<dbReference type="GO" id="GO:1901909">
    <property type="term" value="P:diadenosine hexaphosphate catabolic process"/>
    <property type="evidence" value="ECO:0007669"/>
    <property type="project" value="TreeGrafter"/>
</dbReference>
<evidence type="ECO:0000256" key="3">
    <source>
        <dbReference type="ARBA" id="ARBA00022801"/>
    </source>
</evidence>
<dbReference type="InterPro" id="IPR000086">
    <property type="entry name" value="NUDIX_hydrolase_dom"/>
</dbReference>
<evidence type="ECO:0000256" key="1">
    <source>
        <dbReference type="ARBA" id="ARBA00001946"/>
    </source>
</evidence>
<dbReference type="Gene3D" id="3.90.79.10">
    <property type="entry name" value="Nucleoside Triphosphate Pyrophosphohydrolase"/>
    <property type="match status" value="1"/>
</dbReference>
<reference evidence="6 7" key="1">
    <citation type="submission" date="2017-03" db="EMBL/GenBank/DDBJ databases">
        <title>Genome sequence of Paracoccus contaminans isolated from a water microcosm.</title>
        <authorList>
            <person name="Aurass P."/>
            <person name="Karste S."/>
            <person name="Trost E."/>
            <person name="Glaeser S.P."/>
            <person name="Kaempfer P."/>
            <person name="Flieger A."/>
        </authorList>
    </citation>
    <scope>NUCLEOTIDE SEQUENCE [LARGE SCALE GENOMIC DNA]</scope>
    <source>
        <strain evidence="7">RKI 16-01929T\LMG 29738T\CCM 8701T\CIP 111112T</strain>
    </source>
</reference>
<dbReference type="Pfam" id="PF00293">
    <property type="entry name" value="NUDIX"/>
    <property type="match status" value="1"/>
</dbReference>
<dbReference type="GO" id="GO:1901907">
    <property type="term" value="P:diadenosine pentaphosphate catabolic process"/>
    <property type="evidence" value="ECO:0007669"/>
    <property type="project" value="TreeGrafter"/>
</dbReference>
<keyword evidence="3 6" id="KW-0378">Hydrolase</keyword>
<accession>A0A1W6CVB7</accession>
<dbReference type="GO" id="GO:0034432">
    <property type="term" value="F:bis(5'-adenosyl)-pentaphosphatase activity"/>
    <property type="evidence" value="ECO:0007669"/>
    <property type="project" value="TreeGrafter"/>
</dbReference>
<feature type="domain" description="Nudix hydrolase" evidence="5">
    <location>
        <begin position="16"/>
        <end position="145"/>
    </location>
</feature>
<protein>
    <submittedName>
        <fullName evidence="6">NUDIX hydrolase</fullName>
    </submittedName>
</protein>
<dbReference type="PROSITE" id="PS51462">
    <property type="entry name" value="NUDIX"/>
    <property type="match status" value="1"/>
</dbReference>
<dbReference type="InterPro" id="IPR015797">
    <property type="entry name" value="NUDIX_hydrolase-like_dom_sf"/>
</dbReference>
<dbReference type="OrthoDB" id="7066910at2"/>
<evidence type="ECO:0000259" key="5">
    <source>
        <dbReference type="PROSITE" id="PS51462"/>
    </source>
</evidence>
<dbReference type="GO" id="GO:0008486">
    <property type="term" value="F:diphosphoinositol-polyphosphate diphosphatase activity"/>
    <property type="evidence" value="ECO:0007669"/>
    <property type="project" value="TreeGrafter"/>
</dbReference>
<keyword evidence="7" id="KW-1185">Reference proteome</keyword>
<dbReference type="AlphaFoldDB" id="A0A1W6CVB7"/>
<dbReference type="GO" id="GO:0046872">
    <property type="term" value="F:metal ion binding"/>
    <property type="evidence" value="ECO:0007669"/>
    <property type="project" value="UniProtKB-KW"/>
</dbReference>
<evidence type="ECO:0000313" key="6">
    <source>
        <dbReference type="EMBL" id="ARJ68739.1"/>
    </source>
</evidence>
<proteinExistence type="predicted"/>
<dbReference type="SUPFAM" id="SSF55811">
    <property type="entry name" value="Nudix"/>
    <property type="match status" value="1"/>
</dbReference>
<evidence type="ECO:0000313" key="7">
    <source>
        <dbReference type="Proteomes" id="UP000193017"/>
    </source>
</evidence>
<dbReference type="KEGG" id="pcon:B0A89_02920"/>
<organism evidence="6 7">
    <name type="scientific">Paracoccus contaminans</name>
    <dbReference type="NCBI Taxonomy" id="1945662"/>
    <lineage>
        <taxon>Bacteria</taxon>
        <taxon>Pseudomonadati</taxon>
        <taxon>Pseudomonadota</taxon>
        <taxon>Alphaproteobacteria</taxon>
        <taxon>Rhodobacterales</taxon>
        <taxon>Paracoccaceae</taxon>
        <taxon>Paracoccus</taxon>
    </lineage>
</organism>
<dbReference type="Proteomes" id="UP000193017">
    <property type="component" value="Chromosome"/>
</dbReference>
<dbReference type="GO" id="GO:0071543">
    <property type="term" value="P:diphosphoinositol polyphosphate metabolic process"/>
    <property type="evidence" value="ECO:0007669"/>
    <property type="project" value="TreeGrafter"/>
</dbReference>
<dbReference type="CDD" id="cd04666">
    <property type="entry name" value="NUDIX_DIPP2_like_Nudt4"/>
    <property type="match status" value="1"/>
</dbReference>